<sequence>MNGTNNTATSKETASVMVIVHGKACRKSLNIPVIVIRKGKKVILIASVADRMDLKNSFVLAIDACQRDIPSSSFSR</sequence>
<dbReference type="EMBL" id="VSSQ01000147">
    <property type="protein sequence ID" value="MPL81208.1"/>
    <property type="molecule type" value="Genomic_DNA"/>
</dbReference>
<gene>
    <name evidence="1" type="ORF">SDC9_27122</name>
</gene>
<name>A0A644UQ55_9ZZZZ</name>
<evidence type="ECO:0000313" key="1">
    <source>
        <dbReference type="EMBL" id="MPL81208.1"/>
    </source>
</evidence>
<proteinExistence type="predicted"/>
<comment type="caution">
    <text evidence="1">The sequence shown here is derived from an EMBL/GenBank/DDBJ whole genome shotgun (WGS) entry which is preliminary data.</text>
</comment>
<reference evidence="1" key="1">
    <citation type="submission" date="2019-08" db="EMBL/GenBank/DDBJ databases">
        <authorList>
            <person name="Kucharzyk K."/>
            <person name="Murdoch R.W."/>
            <person name="Higgins S."/>
            <person name="Loffler F."/>
        </authorList>
    </citation>
    <scope>NUCLEOTIDE SEQUENCE</scope>
</reference>
<dbReference type="AlphaFoldDB" id="A0A644UQ55"/>
<accession>A0A644UQ55</accession>
<organism evidence="1">
    <name type="scientific">bioreactor metagenome</name>
    <dbReference type="NCBI Taxonomy" id="1076179"/>
    <lineage>
        <taxon>unclassified sequences</taxon>
        <taxon>metagenomes</taxon>
        <taxon>ecological metagenomes</taxon>
    </lineage>
</organism>
<protein>
    <submittedName>
        <fullName evidence="1">Uncharacterized protein</fullName>
    </submittedName>
</protein>